<dbReference type="FunFam" id="3.30.565.10:FF:000010">
    <property type="entry name" value="Sensor histidine kinase RcsC"/>
    <property type="match status" value="1"/>
</dbReference>
<dbReference type="PANTHER" id="PTHR43047">
    <property type="entry name" value="TWO-COMPONENT HISTIDINE PROTEIN KINASE"/>
    <property type="match status" value="1"/>
</dbReference>
<keyword evidence="10" id="KW-1185">Reference proteome</keyword>
<dbReference type="InterPro" id="IPR003018">
    <property type="entry name" value="GAF"/>
</dbReference>
<dbReference type="Gene3D" id="1.10.287.130">
    <property type="match status" value="1"/>
</dbReference>
<keyword evidence="4" id="KW-0808">Transferase</keyword>
<dbReference type="GO" id="GO:0009927">
    <property type="term" value="F:histidine phosphotransfer kinase activity"/>
    <property type="evidence" value="ECO:0007669"/>
    <property type="project" value="TreeGrafter"/>
</dbReference>
<dbReference type="EMBL" id="AKWZ02000010">
    <property type="protein sequence ID" value="EPG74514.1"/>
    <property type="molecule type" value="Genomic_DNA"/>
</dbReference>
<dbReference type="PANTHER" id="PTHR43047:SF71">
    <property type="entry name" value="HISTIDINE KINASE CONTAINING CHEY-HOMOLOGOUS RECEIVER DOMAIN-RELATED"/>
    <property type="match status" value="1"/>
</dbReference>
<feature type="domain" description="Response regulatory" evidence="8">
    <location>
        <begin position="444"/>
        <end position="561"/>
    </location>
</feature>
<evidence type="ECO:0000259" key="8">
    <source>
        <dbReference type="PROSITE" id="PS50110"/>
    </source>
</evidence>
<evidence type="ECO:0000256" key="3">
    <source>
        <dbReference type="ARBA" id="ARBA00022553"/>
    </source>
</evidence>
<proteinExistence type="predicted"/>
<evidence type="ECO:0000256" key="4">
    <source>
        <dbReference type="ARBA" id="ARBA00022679"/>
    </source>
</evidence>
<feature type="modified residue" description="4-aspartylphosphate" evidence="6">
    <location>
        <position position="493"/>
    </location>
</feature>
<evidence type="ECO:0000256" key="6">
    <source>
        <dbReference type="PROSITE-ProRule" id="PRU00169"/>
    </source>
</evidence>
<evidence type="ECO:0000256" key="1">
    <source>
        <dbReference type="ARBA" id="ARBA00000085"/>
    </source>
</evidence>
<dbReference type="SMART" id="SM00387">
    <property type="entry name" value="HATPase_c"/>
    <property type="match status" value="1"/>
</dbReference>
<reference evidence="9" key="1">
    <citation type="submission" date="2013-04" db="EMBL/GenBank/DDBJ databases">
        <authorList>
            <person name="Harkins D.M."/>
            <person name="Durkin A.S."/>
            <person name="Selengut J.D."/>
            <person name="Sanka R."/>
            <person name="DePew J."/>
            <person name="Purushe J."/>
            <person name="Ahmed A."/>
            <person name="van der Linden H."/>
            <person name="Goris M.G.A."/>
            <person name="Hartskeerl R.A."/>
            <person name="Vinetz J.M."/>
            <person name="Sutton G.G."/>
            <person name="Nelson W.C."/>
            <person name="Fouts D.E."/>
        </authorList>
    </citation>
    <scope>NUCLEOTIDE SEQUENCE [LARGE SCALE GENOMIC DNA]</scope>
    <source>
        <strain evidence="9">BUT 6</strain>
    </source>
</reference>
<protein>
    <recommendedName>
        <fullName evidence="2">histidine kinase</fullName>
        <ecNumber evidence="2">2.7.13.3</ecNumber>
    </recommendedName>
</protein>
<dbReference type="Pfam" id="PF00512">
    <property type="entry name" value="HisKA"/>
    <property type="match status" value="1"/>
</dbReference>
<dbReference type="Gene3D" id="3.30.565.10">
    <property type="entry name" value="Histidine kinase-like ATPase, C-terminal domain"/>
    <property type="match status" value="1"/>
</dbReference>
<evidence type="ECO:0000313" key="9">
    <source>
        <dbReference type="EMBL" id="EPG74514.1"/>
    </source>
</evidence>
<dbReference type="InterPro" id="IPR029016">
    <property type="entry name" value="GAF-like_dom_sf"/>
</dbReference>
<organism evidence="9 10">
    <name type="scientific">Leptospira fainei serovar Hurstbridge str. BUT 6</name>
    <dbReference type="NCBI Taxonomy" id="1193011"/>
    <lineage>
        <taxon>Bacteria</taxon>
        <taxon>Pseudomonadati</taxon>
        <taxon>Spirochaetota</taxon>
        <taxon>Spirochaetia</taxon>
        <taxon>Leptospirales</taxon>
        <taxon>Leptospiraceae</taxon>
        <taxon>Leptospira</taxon>
    </lineage>
</organism>
<dbReference type="EC" id="2.7.13.3" evidence="2"/>
<dbReference type="PRINTS" id="PR00344">
    <property type="entry name" value="BCTRLSENSOR"/>
</dbReference>
<dbReference type="SMART" id="SM00448">
    <property type="entry name" value="REC"/>
    <property type="match status" value="1"/>
</dbReference>
<gene>
    <name evidence="9" type="ORF">LEP1GSC058_2544</name>
</gene>
<keyword evidence="5" id="KW-0418">Kinase</keyword>
<dbReference type="InterPro" id="IPR005467">
    <property type="entry name" value="His_kinase_dom"/>
</dbReference>
<dbReference type="SUPFAM" id="SSF55781">
    <property type="entry name" value="GAF domain-like"/>
    <property type="match status" value="1"/>
</dbReference>
<dbReference type="InterPro" id="IPR036890">
    <property type="entry name" value="HATPase_C_sf"/>
</dbReference>
<dbReference type="SUPFAM" id="SSF52172">
    <property type="entry name" value="CheY-like"/>
    <property type="match status" value="1"/>
</dbReference>
<dbReference type="Gene3D" id="3.40.50.2300">
    <property type="match status" value="1"/>
</dbReference>
<dbReference type="SMART" id="SM00388">
    <property type="entry name" value="HisKA"/>
    <property type="match status" value="1"/>
</dbReference>
<dbReference type="InterPro" id="IPR003661">
    <property type="entry name" value="HisK_dim/P_dom"/>
</dbReference>
<dbReference type="SUPFAM" id="SSF47384">
    <property type="entry name" value="Homodimeric domain of signal transducing histidine kinase"/>
    <property type="match status" value="1"/>
</dbReference>
<evidence type="ECO:0000256" key="5">
    <source>
        <dbReference type="ARBA" id="ARBA00022777"/>
    </source>
</evidence>
<dbReference type="SMART" id="SM00065">
    <property type="entry name" value="GAF"/>
    <property type="match status" value="1"/>
</dbReference>
<dbReference type="CDD" id="cd16922">
    <property type="entry name" value="HATPase_EvgS-ArcB-TorS-like"/>
    <property type="match status" value="1"/>
</dbReference>
<dbReference type="RefSeq" id="WP_016550964.1">
    <property type="nucleotide sequence ID" value="NZ_AKWZ02000010.1"/>
</dbReference>
<name>S3V1P6_9LEPT</name>
<dbReference type="AlphaFoldDB" id="S3V1P6"/>
<dbReference type="Pfam" id="PF00072">
    <property type="entry name" value="Response_reg"/>
    <property type="match status" value="1"/>
</dbReference>
<sequence>METRPPNSVAPLPKNELARLRELDRYKVLDTPPEKKYDGITKAASLICGAPIALISLIDAKRQWFKSKTGLELSETPRDISFCQFALQGQEILIVEDTSKDERFQENPFVLGPPFIKFYAGAPLLTPSGIAVGTLCVFDTVPRGLDSKQLEALRALADSVIAYMELEANTRELIHAQAITLDLQKAREQFFVNMNHEFRTPVHGILGMVDLLHQTETNLIQSEYLDSVKESGEHLIRLINDVIDFSKAESGALVLSSIEFDLIELLRGIGSSAIKEAEKKKLTFSLNLPSDIERLEVRSDAGRVRQVVSNIISNALKFTERGKIVFSLENLSDSETYVRATLRIQDTGIGIARERIPDLFEAFSQLDSSNSRKYGGTGLGLALSKKICNALGWKINVESRVGEGSTFLLEIVLTKASIAGVSFTEGPKSNLPNRLDFSGYSTISILVAEDNPVNQKLISKMIERMGLACEVVSNGLEALAFWEKREIDLLLLDIQMPELSGLDTARILKLKPTSRKIPWIVAVTAHDSPEDREQCAKAGIDDYLGKPFRIEDLAEKILQYLRTAYLPFPS</sequence>
<accession>S3V1P6</accession>
<evidence type="ECO:0000313" key="10">
    <source>
        <dbReference type="Proteomes" id="UP000014540"/>
    </source>
</evidence>
<keyword evidence="3 6" id="KW-0597">Phosphoprotein</keyword>
<comment type="caution">
    <text evidence="9">The sequence shown here is derived from an EMBL/GenBank/DDBJ whole genome shotgun (WGS) entry which is preliminary data.</text>
</comment>
<dbReference type="CDD" id="cd00082">
    <property type="entry name" value="HisKA"/>
    <property type="match status" value="1"/>
</dbReference>
<feature type="domain" description="Histidine kinase" evidence="7">
    <location>
        <begin position="193"/>
        <end position="415"/>
    </location>
</feature>
<dbReference type="InterPro" id="IPR004358">
    <property type="entry name" value="Sig_transdc_His_kin-like_C"/>
</dbReference>
<dbReference type="Gene3D" id="3.30.450.40">
    <property type="match status" value="1"/>
</dbReference>
<dbReference type="InterPro" id="IPR001789">
    <property type="entry name" value="Sig_transdc_resp-reg_receiver"/>
</dbReference>
<evidence type="ECO:0000259" key="7">
    <source>
        <dbReference type="PROSITE" id="PS50109"/>
    </source>
</evidence>
<dbReference type="PROSITE" id="PS50110">
    <property type="entry name" value="RESPONSE_REGULATORY"/>
    <property type="match status" value="1"/>
</dbReference>
<dbReference type="InterPro" id="IPR036097">
    <property type="entry name" value="HisK_dim/P_sf"/>
</dbReference>
<dbReference type="InterPro" id="IPR011006">
    <property type="entry name" value="CheY-like_superfamily"/>
</dbReference>
<dbReference type="Proteomes" id="UP000014540">
    <property type="component" value="Unassembled WGS sequence"/>
</dbReference>
<dbReference type="PROSITE" id="PS50109">
    <property type="entry name" value="HIS_KIN"/>
    <property type="match status" value="1"/>
</dbReference>
<evidence type="ECO:0000256" key="2">
    <source>
        <dbReference type="ARBA" id="ARBA00012438"/>
    </source>
</evidence>
<dbReference type="InterPro" id="IPR003594">
    <property type="entry name" value="HATPase_dom"/>
</dbReference>
<dbReference type="GO" id="GO:0000155">
    <property type="term" value="F:phosphorelay sensor kinase activity"/>
    <property type="evidence" value="ECO:0007669"/>
    <property type="project" value="InterPro"/>
</dbReference>
<dbReference type="GO" id="GO:0005886">
    <property type="term" value="C:plasma membrane"/>
    <property type="evidence" value="ECO:0007669"/>
    <property type="project" value="TreeGrafter"/>
</dbReference>
<dbReference type="CDD" id="cd17546">
    <property type="entry name" value="REC_hyHK_CKI1_RcsC-like"/>
    <property type="match status" value="1"/>
</dbReference>
<comment type="catalytic activity">
    <reaction evidence="1">
        <text>ATP + protein L-histidine = ADP + protein N-phospho-L-histidine.</text>
        <dbReference type="EC" id="2.7.13.3"/>
    </reaction>
</comment>
<dbReference type="SUPFAM" id="SSF55874">
    <property type="entry name" value="ATPase domain of HSP90 chaperone/DNA topoisomerase II/histidine kinase"/>
    <property type="match status" value="1"/>
</dbReference>
<dbReference type="STRING" id="1193011.LEP1GSC058_2544"/>
<dbReference type="Pfam" id="PF02518">
    <property type="entry name" value="HATPase_c"/>
    <property type="match status" value="1"/>
</dbReference>
<dbReference type="OrthoDB" id="6192248at2"/>